<dbReference type="EMBL" id="MN739242">
    <property type="protein sequence ID" value="QHS95155.1"/>
    <property type="molecule type" value="Genomic_DNA"/>
</dbReference>
<name>A0A6C0BRU5_9ZZZZ</name>
<evidence type="ECO:0000313" key="2">
    <source>
        <dbReference type="EMBL" id="QHS95155.1"/>
    </source>
</evidence>
<feature type="region of interest" description="Disordered" evidence="1">
    <location>
        <begin position="232"/>
        <end position="267"/>
    </location>
</feature>
<dbReference type="Pfam" id="PF19114">
    <property type="entry name" value="EsV_1_7_cys"/>
    <property type="match status" value="1"/>
</dbReference>
<reference evidence="2" key="1">
    <citation type="journal article" date="2020" name="Nature">
        <title>Giant virus diversity and host interactions through global metagenomics.</title>
        <authorList>
            <person name="Schulz F."/>
            <person name="Roux S."/>
            <person name="Paez-Espino D."/>
            <person name="Jungbluth S."/>
            <person name="Walsh D.A."/>
            <person name="Denef V.J."/>
            <person name="McMahon K.D."/>
            <person name="Konstantinidis K.T."/>
            <person name="Eloe-Fadrosh E.A."/>
            <person name="Kyrpides N.C."/>
            <person name="Woyke T."/>
        </authorList>
    </citation>
    <scope>NUCLEOTIDE SEQUENCE</scope>
    <source>
        <strain evidence="2">GVMAG-M-3300018428-16</strain>
    </source>
</reference>
<organism evidence="2">
    <name type="scientific">viral metagenome</name>
    <dbReference type="NCBI Taxonomy" id="1070528"/>
    <lineage>
        <taxon>unclassified sequences</taxon>
        <taxon>metagenomes</taxon>
        <taxon>organismal metagenomes</taxon>
    </lineage>
</organism>
<accession>A0A6C0BRU5</accession>
<dbReference type="InterPro" id="IPR043822">
    <property type="entry name" value="EsV_1_7_cys"/>
</dbReference>
<protein>
    <submittedName>
        <fullName evidence="2">Uncharacterized protein</fullName>
    </submittedName>
</protein>
<feature type="compositionally biased region" description="Acidic residues" evidence="1">
    <location>
        <begin position="236"/>
        <end position="246"/>
    </location>
</feature>
<dbReference type="AlphaFoldDB" id="A0A6C0BRU5"/>
<sequence length="351" mass="41299">MYMEIKFGERKKDFEQILELMKLIKKLSVKTKKAIGKINDLYIGLTEKTNDPVELFGLDFFNFQYEIYCRQYDDQMNLMNFLNNRIYGDYYKLYKLILMYVKNSVSSESLKAIVESNSNLPKYDKLDDKVVYPEEVLKTINSFVINVLEQIHNYYKEKMTNMNSKVKLSKKGFCIGNFVTTVRHKNEMIKHQVELYEGYVKFFNENHIKQMNQVKDRLEKIYQEISNDVNFTGDVDLSDDEDSDNEGENKSEYSEITTSIQEQEPDYGKNSTEFLYKNEIISTHTPIPVSDVTQQELDLKPLEVPSLTSLKPNECQEENCHKKPFFNFTGESYGKYCADCKKEGMIYIKKV</sequence>
<proteinExistence type="predicted"/>
<evidence type="ECO:0000256" key="1">
    <source>
        <dbReference type="SAM" id="MobiDB-lite"/>
    </source>
</evidence>